<evidence type="ECO:0000256" key="5">
    <source>
        <dbReference type="ARBA" id="ARBA00022741"/>
    </source>
</evidence>
<dbReference type="GeneID" id="69012624"/>
<name>A0A8H4FGF2_COLGL</name>
<feature type="transmembrane region" description="Helical" evidence="13">
    <location>
        <begin position="551"/>
        <end position="570"/>
    </location>
</feature>
<evidence type="ECO:0000256" key="9">
    <source>
        <dbReference type="ARBA" id="ARBA00023002"/>
    </source>
</evidence>
<dbReference type="InterPro" id="IPR003439">
    <property type="entry name" value="ABC_transporter-like_ATP-bd"/>
</dbReference>
<dbReference type="SUPFAM" id="SSF90123">
    <property type="entry name" value="ABC transporter transmembrane region"/>
    <property type="match status" value="1"/>
</dbReference>
<dbReference type="SUPFAM" id="SSF54373">
    <property type="entry name" value="FAD-linked reductases, C-terminal domain"/>
    <property type="match status" value="1"/>
</dbReference>
<evidence type="ECO:0000256" key="3">
    <source>
        <dbReference type="ARBA" id="ARBA00022630"/>
    </source>
</evidence>
<dbReference type="InterPro" id="IPR002938">
    <property type="entry name" value="FAD-bd"/>
</dbReference>
<dbReference type="PROSITE" id="PS50893">
    <property type="entry name" value="ABC_TRANSPORTER_2"/>
    <property type="match status" value="1"/>
</dbReference>
<evidence type="ECO:0000256" key="7">
    <source>
        <dbReference type="ARBA" id="ARBA00022840"/>
    </source>
</evidence>
<dbReference type="InterPro" id="IPR036640">
    <property type="entry name" value="ABC1_TM_sf"/>
</dbReference>
<evidence type="ECO:0000256" key="6">
    <source>
        <dbReference type="ARBA" id="ARBA00022827"/>
    </source>
</evidence>
<dbReference type="Gene3D" id="1.20.1560.10">
    <property type="entry name" value="ABC transporter type 1, transmembrane domain"/>
    <property type="match status" value="1"/>
</dbReference>
<dbReference type="InterPro" id="IPR003593">
    <property type="entry name" value="AAA+_ATPase"/>
</dbReference>
<dbReference type="AlphaFoldDB" id="A0A8H4FGF2"/>
<organism evidence="16 17">
    <name type="scientific">Colletotrichum gloeosporioides</name>
    <name type="common">Anthracnose fungus</name>
    <name type="synonym">Glomerella cingulata</name>
    <dbReference type="NCBI Taxonomy" id="474922"/>
    <lineage>
        <taxon>Eukaryota</taxon>
        <taxon>Fungi</taxon>
        <taxon>Dikarya</taxon>
        <taxon>Ascomycota</taxon>
        <taxon>Pezizomycotina</taxon>
        <taxon>Sordariomycetes</taxon>
        <taxon>Hypocreomycetidae</taxon>
        <taxon>Glomerellales</taxon>
        <taxon>Glomerellaceae</taxon>
        <taxon>Colletotrichum</taxon>
        <taxon>Colletotrichum gloeosporioides species complex</taxon>
    </lineage>
</organism>
<keyword evidence="9" id="KW-0560">Oxidoreductase</keyword>
<dbReference type="PANTHER" id="PTHR24221:SF503">
    <property type="entry name" value="MITOCHONDRIAL POTASSIUM CHANNEL ATP-BINDING SUBUNIT"/>
    <property type="match status" value="1"/>
</dbReference>
<dbReference type="InterPro" id="IPR039421">
    <property type="entry name" value="Type_1_exporter"/>
</dbReference>
<keyword evidence="5" id="KW-0547">Nucleotide-binding</keyword>
<feature type="region of interest" description="Disordered" evidence="12">
    <location>
        <begin position="606"/>
        <end position="637"/>
    </location>
</feature>
<dbReference type="Pfam" id="PF00005">
    <property type="entry name" value="ABC_tran"/>
    <property type="match status" value="1"/>
</dbReference>
<dbReference type="RefSeq" id="XP_045260476.1">
    <property type="nucleotide sequence ID" value="XM_045405495.1"/>
</dbReference>
<sequence>MAANTNTFRIVIVGGGIAGLSSAIALRGPNRHITVLEQSHLNKEIGATISIVEKQWGLEDSLAKKGSMADKAFRIYDTDGKLHAEIPFHLKKNYGAERMVYHRVDLHDALKEAATRETQDDGPVIVRTGCVVASCDPEAGVVKLESGEEVVGDLVVGADGIKSVLRQAVIGKEAPAIPTGLSAYRLIIDSSELEQDKDFTSVIDPKESITTMIMGHDRRIIMGPARNGSIYSIVAMVPDDQMQENAEGKSWTTKGDPEKLRETFKVFPPWARAVFKNCTEVGLWQLRDLDPLKTWHKGRTIIIGDASHPMLPTQGQGASQSVEDAEALGAIFSDVKTKPTEDETVFECRCDRATLIQGYSRQSGKPATDKSTNKITMNPGEFMDYNCNYGGARAWMEKQAKLKELAAIPDHKHQGAAALATNMTALTLHYGCALGVALVPAVSTLAQLRRVTDNRVRPLPQNQSNPRLILLLVTFSTLVSEFFITANQPNALETEQPHLVHLFVSVFAWTVVVFRRHGRGFSLSVPAATVLFETPLLVLTAVGDLNSTRQIAILCCQAVRLLAVLLLLSVRLSQSLSKNQQDASEESQPFLRASSIDRSDSTCYGSVPFSDDTETEVASKDSESDSEDDEDDSASIKRRRAKRLRETGGWLGYIKDFAIFLPYLIPKKDRKVQLSIFLCLLSIAGRRVLNVLIPSQLGRVTDEILNNQAPYGTLAIWLGLVILKDDAGLGLLDALAKIPIKQFSYRQVTNAAFGHVMGLSMEFHSERDSAEVMKAIEQGESLTNVLDTAVNEILPTVIDLFVAFWLLYWKFNVYLALAMALAAAAFMTLEVYTSSMNIKNKRASSKAEREEARVMHQAVQGWQTVTYFNMFGYEKRRFGETVESRLEASRRYGIGDALVQGLLDMAVPLTFFVLASLVLREISQGRATAGDFVFLLQYWDYLVWPLKWLSHDYRYLMNDLVDAERLLNLLQTKSTIVESENARELRDVKGHVEFEDVSFSYDPRRPTIQDLNMSAAPGHTIALVGETGAGKSSIMKLLLRFYDVTSGRITIDGHDIRGITLSSLRDALGVVPQDPLLFNATVMENLRYARPMATDEEIFDACRAAAIHDRILSFADGYQSRVGEQGVKLSGGEIQRLAIARVFLKDPPILILDEATSAVDTKTESSIQGALDVLKEGRTTFVIAHRLSTVVSADKIIVVHEGRVVESGTHNELLTLGGRYMDLWTRQIGGNSEKATSL</sequence>
<dbReference type="PRINTS" id="PR00420">
    <property type="entry name" value="RNGMNOXGNASE"/>
</dbReference>
<feature type="transmembrane region" description="Helical" evidence="13">
    <location>
        <begin position="428"/>
        <end position="448"/>
    </location>
</feature>
<comment type="caution">
    <text evidence="16">The sequence shown here is derived from an EMBL/GenBank/DDBJ whole genome shotgun (WGS) entry which is preliminary data.</text>
</comment>
<dbReference type="GO" id="GO:0016020">
    <property type="term" value="C:membrane"/>
    <property type="evidence" value="ECO:0007669"/>
    <property type="project" value="UniProtKB-SubCell"/>
</dbReference>
<evidence type="ECO:0000256" key="4">
    <source>
        <dbReference type="ARBA" id="ARBA00022692"/>
    </source>
</evidence>
<evidence type="ECO:0000313" key="17">
    <source>
        <dbReference type="Proteomes" id="UP000613401"/>
    </source>
</evidence>
<dbReference type="SUPFAM" id="SSF52540">
    <property type="entry name" value="P-loop containing nucleoside triphosphate hydrolases"/>
    <property type="match status" value="1"/>
</dbReference>
<evidence type="ECO:0000256" key="11">
    <source>
        <dbReference type="ARBA" id="ARBA00024363"/>
    </source>
</evidence>
<dbReference type="InterPro" id="IPR011527">
    <property type="entry name" value="ABC1_TM_dom"/>
</dbReference>
<dbReference type="SUPFAM" id="SSF51905">
    <property type="entry name" value="FAD/NAD(P)-binding domain"/>
    <property type="match status" value="1"/>
</dbReference>
<dbReference type="GO" id="GO:0016887">
    <property type="term" value="F:ATP hydrolysis activity"/>
    <property type="evidence" value="ECO:0007669"/>
    <property type="project" value="InterPro"/>
</dbReference>
<dbReference type="InterPro" id="IPR027417">
    <property type="entry name" value="P-loop_NTPase"/>
</dbReference>
<comment type="subcellular location">
    <subcellularLocation>
        <location evidence="1">Membrane</location>
        <topology evidence="1">Multi-pass membrane protein</topology>
    </subcellularLocation>
</comment>
<evidence type="ECO:0000256" key="1">
    <source>
        <dbReference type="ARBA" id="ARBA00004141"/>
    </source>
</evidence>
<feature type="domain" description="ABC transmembrane type-1" evidence="15">
    <location>
        <begin position="677"/>
        <end position="958"/>
    </location>
</feature>
<dbReference type="Pfam" id="PF00664">
    <property type="entry name" value="ABC_membrane"/>
    <property type="match status" value="1"/>
</dbReference>
<keyword evidence="10 13" id="KW-0472">Membrane</keyword>
<feature type="transmembrane region" description="Helical" evidence="13">
    <location>
        <begin position="521"/>
        <end position="539"/>
    </location>
</feature>
<dbReference type="InterPro" id="IPR036188">
    <property type="entry name" value="FAD/NAD-bd_sf"/>
</dbReference>
<dbReference type="GO" id="GO:0016491">
    <property type="term" value="F:oxidoreductase activity"/>
    <property type="evidence" value="ECO:0007669"/>
    <property type="project" value="UniProtKB-KW"/>
</dbReference>
<comment type="similarity">
    <text evidence="11">Belongs to the ABC transporter superfamily. ABCB family. Heavy Metal importer (TC 3.A.1.210) subfamily.</text>
</comment>
<dbReference type="PROSITE" id="PS00211">
    <property type="entry name" value="ABC_TRANSPORTER_1"/>
    <property type="match status" value="1"/>
</dbReference>
<feature type="domain" description="ABC transporter" evidence="14">
    <location>
        <begin position="992"/>
        <end position="1226"/>
    </location>
</feature>
<feature type="transmembrane region" description="Helical" evidence="13">
    <location>
        <begin position="468"/>
        <end position="486"/>
    </location>
</feature>
<evidence type="ECO:0000259" key="15">
    <source>
        <dbReference type="PROSITE" id="PS50929"/>
    </source>
</evidence>
<dbReference type="GO" id="GO:0071949">
    <property type="term" value="F:FAD binding"/>
    <property type="evidence" value="ECO:0007669"/>
    <property type="project" value="InterPro"/>
</dbReference>
<feature type="transmembrane region" description="Helical" evidence="13">
    <location>
        <begin position="814"/>
        <end position="832"/>
    </location>
</feature>
<keyword evidence="8 13" id="KW-1133">Transmembrane helix</keyword>
<dbReference type="PANTHER" id="PTHR24221">
    <property type="entry name" value="ATP-BINDING CASSETTE SUB-FAMILY B"/>
    <property type="match status" value="1"/>
</dbReference>
<evidence type="ECO:0000256" key="10">
    <source>
        <dbReference type="ARBA" id="ARBA00023136"/>
    </source>
</evidence>
<keyword evidence="6" id="KW-0274">FAD</keyword>
<keyword evidence="2" id="KW-0813">Transport</keyword>
<gene>
    <name evidence="16" type="ORF">GCG54_00005473</name>
</gene>
<dbReference type="PROSITE" id="PS50929">
    <property type="entry name" value="ABC_TM1F"/>
    <property type="match status" value="1"/>
</dbReference>
<keyword evidence="17" id="KW-1185">Reference proteome</keyword>
<dbReference type="GO" id="GO:0140359">
    <property type="term" value="F:ABC-type transporter activity"/>
    <property type="evidence" value="ECO:0007669"/>
    <property type="project" value="InterPro"/>
</dbReference>
<dbReference type="EMBL" id="WVTB01000067">
    <property type="protein sequence ID" value="KAF3801317.1"/>
    <property type="molecule type" value="Genomic_DNA"/>
</dbReference>
<feature type="transmembrane region" description="Helical" evidence="13">
    <location>
        <begin position="498"/>
        <end position="514"/>
    </location>
</feature>
<evidence type="ECO:0000256" key="2">
    <source>
        <dbReference type="ARBA" id="ARBA00022448"/>
    </source>
</evidence>
<evidence type="ECO:0000256" key="8">
    <source>
        <dbReference type="ARBA" id="ARBA00022989"/>
    </source>
</evidence>
<dbReference type="Pfam" id="PF01494">
    <property type="entry name" value="FAD_binding_3"/>
    <property type="match status" value="1"/>
</dbReference>
<keyword evidence="7" id="KW-0067">ATP-binding</keyword>
<evidence type="ECO:0000256" key="13">
    <source>
        <dbReference type="SAM" id="Phobius"/>
    </source>
</evidence>
<proteinExistence type="inferred from homology"/>
<dbReference type="Proteomes" id="UP000613401">
    <property type="component" value="Unassembled WGS sequence"/>
</dbReference>
<dbReference type="CDD" id="cd18583">
    <property type="entry name" value="ABC_6TM_HMT1"/>
    <property type="match status" value="1"/>
</dbReference>
<reference evidence="16" key="2">
    <citation type="submission" date="2020-03" db="EMBL/GenBank/DDBJ databases">
        <authorList>
            <person name="Fu F.-F."/>
            <person name="Chen J."/>
        </authorList>
    </citation>
    <scope>NUCLEOTIDE SEQUENCE</scope>
    <source>
        <strain evidence="16">Lc1</strain>
    </source>
</reference>
<evidence type="ECO:0000256" key="12">
    <source>
        <dbReference type="SAM" id="MobiDB-lite"/>
    </source>
</evidence>
<evidence type="ECO:0000313" key="16">
    <source>
        <dbReference type="EMBL" id="KAF3801317.1"/>
    </source>
</evidence>
<dbReference type="Gene3D" id="3.50.50.60">
    <property type="entry name" value="FAD/NAD(P)-binding domain"/>
    <property type="match status" value="1"/>
</dbReference>
<dbReference type="SMART" id="SM00382">
    <property type="entry name" value="AAA"/>
    <property type="match status" value="1"/>
</dbReference>
<keyword evidence="4 13" id="KW-0812">Transmembrane</keyword>
<evidence type="ECO:0000259" key="14">
    <source>
        <dbReference type="PROSITE" id="PS50893"/>
    </source>
</evidence>
<reference evidence="16" key="1">
    <citation type="journal article" date="2020" name="Phytopathology">
        <title>Genome sequence and comparative analysis of Colletotrichum gloeosporioides isolated from Liriodendron leaves.</title>
        <authorList>
            <person name="Fu F.F."/>
            <person name="Hao Z."/>
            <person name="Wang P."/>
            <person name="Lu Y."/>
            <person name="Xue L.J."/>
            <person name="Wei G."/>
            <person name="Tian Y."/>
            <person name="Baishi H."/>
            <person name="Xu H."/>
            <person name="Shi J."/>
            <person name="Cheng T."/>
            <person name="Wang G."/>
            <person name="Yi Y."/>
            <person name="Chen J."/>
        </authorList>
    </citation>
    <scope>NUCLEOTIDE SEQUENCE</scope>
    <source>
        <strain evidence="16">Lc1</strain>
    </source>
</reference>
<dbReference type="FunFam" id="3.40.50.300:FF:000287">
    <property type="entry name" value="Multidrug ABC transporter ATP-binding protein"/>
    <property type="match status" value="1"/>
</dbReference>
<dbReference type="Gene3D" id="3.40.50.300">
    <property type="entry name" value="P-loop containing nucleotide triphosphate hydrolases"/>
    <property type="match status" value="1"/>
</dbReference>
<dbReference type="InterPro" id="IPR017871">
    <property type="entry name" value="ABC_transporter-like_CS"/>
</dbReference>
<feature type="compositionally biased region" description="Acidic residues" evidence="12">
    <location>
        <begin position="624"/>
        <end position="633"/>
    </location>
</feature>
<accession>A0A8H4FGF2</accession>
<protein>
    <submittedName>
        <fullName evidence="16">Heavy metal tolerance protein</fullName>
    </submittedName>
</protein>
<dbReference type="GO" id="GO:0005524">
    <property type="term" value="F:ATP binding"/>
    <property type="evidence" value="ECO:0007669"/>
    <property type="project" value="UniProtKB-KW"/>
</dbReference>
<keyword evidence="3" id="KW-0285">Flavoprotein</keyword>